<dbReference type="Gene3D" id="3.40.50.150">
    <property type="entry name" value="Vaccinia Virus protein VP39"/>
    <property type="match status" value="1"/>
</dbReference>
<name>A0A6J4I7R5_9BACT</name>
<dbReference type="EMBL" id="CADCTA010000068">
    <property type="protein sequence ID" value="CAA9242757.1"/>
    <property type="molecule type" value="Genomic_DNA"/>
</dbReference>
<organism evidence="1">
    <name type="scientific">uncultured Chthoniobacterales bacterium</name>
    <dbReference type="NCBI Taxonomy" id="1836801"/>
    <lineage>
        <taxon>Bacteria</taxon>
        <taxon>Pseudomonadati</taxon>
        <taxon>Verrucomicrobiota</taxon>
        <taxon>Spartobacteria</taxon>
        <taxon>Chthoniobacterales</taxon>
        <taxon>environmental samples</taxon>
    </lineage>
</organism>
<dbReference type="SUPFAM" id="SSF53335">
    <property type="entry name" value="S-adenosyl-L-methionine-dependent methyltransferases"/>
    <property type="match status" value="1"/>
</dbReference>
<protein>
    <recommendedName>
        <fullName evidence="2">Methyltransferase type 11</fullName>
    </recommendedName>
</protein>
<dbReference type="InterPro" id="IPR029063">
    <property type="entry name" value="SAM-dependent_MTases_sf"/>
</dbReference>
<proteinExistence type="predicted"/>
<accession>A0A6J4I7R5</accession>
<gene>
    <name evidence="1" type="ORF">AVDCRST_MAG42-2111</name>
</gene>
<dbReference type="AlphaFoldDB" id="A0A6J4I7R5"/>
<reference evidence="1" key="1">
    <citation type="submission" date="2020-02" db="EMBL/GenBank/DDBJ databases">
        <authorList>
            <person name="Meier V. D."/>
        </authorList>
    </citation>
    <scope>NUCLEOTIDE SEQUENCE</scope>
    <source>
        <strain evidence="1">AVDCRST_MAG42</strain>
    </source>
</reference>
<evidence type="ECO:0000313" key="1">
    <source>
        <dbReference type="EMBL" id="CAA9242757.1"/>
    </source>
</evidence>
<evidence type="ECO:0008006" key="2">
    <source>
        <dbReference type="Google" id="ProtNLM"/>
    </source>
</evidence>
<sequence>MSQRSPDFLTGLKERARYYAEELAAKRRELAPPEFWYPYGTMTNVDFLDQLLTGENRDLLRNIDPKRAADIGAADGDISFFLEHEGWQMSIIDNAPTNWNGLRGAKLFKEATGSSVQIVEMDLDSQFTFTERYELVFFMGILYHLKNPFYVLERLAQHTHYAILSTRIMRWSKPPPAAAEGELESERQLLEHLPVAYLLGPTECNNDATNYWIFSEAGLRRILDRSGWDVADYMVLGAAEDADPFSAQGDARAFALLRSRVFAT</sequence>